<dbReference type="AlphaFoldDB" id="A0A8S4G080"/>
<evidence type="ECO:0000256" key="1">
    <source>
        <dbReference type="SAM" id="MobiDB-lite"/>
    </source>
</evidence>
<feature type="compositionally biased region" description="Basic and acidic residues" evidence="1">
    <location>
        <begin position="120"/>
        <end position="129"/>
    </location>
</feature>
<comment type="caution">
    <text evidence="2">The sequence shown here is derived from an EMBL/GenBank/DDBJ whole genome shotgun (WGS) entry which is preliminary data.</text>
</comment>
<sequence length="129" mass="14170">MDESSAPKKKMKTLARIGTPLSRRVSAWNPDNATGVEVFFSSAQVGRQAGHVAVACAWRVARLRGVVSNTEVGGCRTSTLFVGQVERPSIPVRRQVPCPARPRNLARPPRPVRRQSKSQLRREACAALR</sequence>
<gene>
    <name evidence="2" type="ORF">PLXY2_LOCUS11079</name>
</gene>
<accession>A0A8S4G080</accession>
<protein>
    <submittedName>
        <fullName evidence="2">(diamondback moth) hypothetical protein</fullName>
    </submittedName>
</protein>
<feature type="region of interest" description="Disordered" evidence="1">
    <location>
        <begin position="94"/>
        <end position="129"/>
    </location>
</feature>
<evidence type="ECO:0000313" key="2">
    <source>
        <dbReference type="EMBL" id="CAG9132777.1"/>
    </source>
</evidence>
<evidence type="ECO:0000313" key="3">
    <source>
        <dbReference type="Proteomes" id="UP000653454"/>
    </source>
</evidence>
<organism evidence="2 3">
    <name type="scientific">Plutella xylostella</name>
    <name type="common">Diamondback moth</name>
    <name type="synonym">Plutella maculipennis</name>
    <dbReference type="NCBI Taxonomy" id="51655"/>
    <lineage>
        <taxon>Eukaryota</taxon>
        <taxon>Metazoa</taxon>
        <taxon>Ecdysozoa</taxon>
        <taxon>Arthropoda</taxon>
        <taxon>Hexapoda</taxon>
        <taxon>Insecta</taxon>
        <taxon>Pterygota</taxon>
        <taxon>Neoptera</taxon>
        <taxon>Endopterygota</taxon>
        <taxon>Lepidoptera</taxon>
        <taxon>Glossata</taxon>
        <taxon>Ditrysia</taxon>
        <taxon>Yponomeutoidea</taxon>
        <taxon>Plutellidae</taxon>
        <taxon>Plutella</taxon>
    </lineage>
</organism>
<keyword evidence="3" id="KW-1185">Reference proteome</keyword>
<proteinExistence type="predicted"/>
<reference evidence="2" key="1">
    <citation type="submission" date="2020-11" db="EMBL/GenBank/DDBJ databases">
        <authorList>
            <person name="Whiteford S."/>
        </authorList>
    </citation>
    <scope>NUCLEOTIDE SEQUENCE</scope>
</reference>
<dbReference type="Proteomes" id="UP000653454">
    <property type="component" value="Unassembled WGS sequence"/>
</dbReference>
<feature type="compositionally biased region" description="Low complexity" evidence="1">
    <location>
        <begin position="97"/>
        <end position="107"/>
    </location>
</feature>
<dbReference type="EMBL" id="CAJHNJ030000053">
    <property type="protein sequence ID" value="CAG9132777.1"/>
    <property type="molecule type" value="Genomic_DNA"/>
</dbReference>
<name>A0A8S4G080_PLUXY</name>